<dbReference type="eggNOG" id="COG4125">
    <property type="taxonomic scope" value="Bacteria"/>
</dbReference>
<dbReference type="NCBIfam" id="NF033664">
    <property type="entry name" value="PACE_transport"/>
    <property type="match status" value="1"/>
</dbReference>
<organism evidence="3 4">
    <name type="scientific">Marinobacterium stanieri</name>
    <dbReference type="NCBI Taxonomy" id="49186"/>
    <lineage>
        <taxon>Bacteria</taxon>
        <taxon>Pseudomonadati</taxon>
        <taxon>Pseudomonadota</taxon>
        <taxon>Gammaproteobacteria</taxon>
        <taxon>Oceanospirillales</taxon>
        <taxon>Oceanospirillaceae</taxon>
        <taxon>Marinobacterium</taxon>
    </lineage>
</organism>
<dbReference type="InterPro" id="IPR007896">
    <property type="entry name" value="BTP_bacteria"/>
</dbReference>
<feature type="transmembrane region" description="Helical" evidence="1">
    <location>
        <begin position="12"/>
        <end position="29"/>
    </location>
</feature>
<dbReference type="Proteomes" id="UP000186895">
    <property type="component" value="Unassembled WGS sequence"/>
</dbReference>
<evidence type="ECO:0000313" key="3">
    <source>
        <dbReference type="EMBL" id="SIQ22802.1"/>
    </source>
</evidence>
<protein>
    <submittedName>
        <fullName evidence="3">Uncharacterized membrane protein</fullName>
    </submittedName>
</protein>
<name>A0A1N6R297_9GAMM</name>
<feature type="transmembrane region" description="Helical" evidence="1">
    <location>
        <begin position="80"/>
        <end position="99"/>
    </location>
</feature>
<dbReference type="Pfam" id="PF05232">
    <property type="entry name" value="BTP"/>
    <property type="match status" value="2"/>
</dbReference>
<dbReference type="RefSeq" id="WP_010323132.1">
    <property type="nucleotide sequence ID" value="NZ_FTMN01000003.1"/>
</dbReference>
<evidence type="ECO:0000313" key="4">
    <source>
        <dbReference type="Proteomes" id="UP000186895"/>
    </source>
</evidence>
<keyword evidence="1" id="KW-1133">Transmembrane helix</keyword>
<dbReference type="AlphaFoldDB" id="A0A1N6R297"/>
<keyword evidence="4" id="KW-1185">Reference proteome</keyword>
<feature type="transmembrane region" description="Helical" evidence="1">
    <location>
        <begin position="35"/>
        <end position="59"/>
    </location>
</feature>
<feature type="transmembrane region" description="Helical" evidence="1">
    <location>
        <begin position="111"/>
        <end position="128"/>
    </location>
</feature>
<dbReference type="InterPro" id="IPR058208">
    <property type="entry name" value="PACE"/>
</dbReference>
<keyword evidence="1" id="KW-0472">Membrane</keyword>
<gene>
    <name evidence="3" type="ORF">SAMN05421647_10361</name>
</gene>
<proteinExistence type="predicted"/>
<feature type="domain" description="Chlorhexidine efflux transporter" evidence="2">
    <location>
        <begin position="3"/>
        <end position="65"/>
    </location>
</feature>
<feature type="domain" description="Chlorhexidine efflux transporter" evidence="2">
    <location>
        <begin position="71"/>
        <end position="133"/>
    </location>
</feature>
<sequence length="139" mass="15979">MQGFKRKATYVVFYEFLSLLLISTAFYFYSDKDAAHSGMLGVITVVVAIIWNLAYNSLFEWWESRQSVRGRSLARRVSHAVGFELGLVAITLPLFAWWLELSLLDAFVLDAGLTLFFMFFTFAYSWCFDRIFGLPLAAQ</sequence>
<accession>A0A1N6R297</accession>
<keyword evidence="1" id="KW-0812">Transmembrane</keyword>
<reference evidence="4" key="1">
    <citation type="submission" date="2017-01" db="EMBL/GenBank/DDBJ databases">
        <authorList>
            <person name="Varghese N."/>
            <person name="Submissions S."/>
        </authorList>
    </citation>
    <scope>NUCLEOTIDE SEQUENCE [LARGE SCALE GENOMIC DNA]</scope>
    <source>
        <strain evidence="4">DSM 7027</strain>
    </source>
</reference>
<dbReference type="EMBL" id="FTMN01000003">
    <property type="protein sequence ID" value="SIQ22802.1"/>
    <property type="molecule type" value="Genomic_DNA"/>
</dbReference>
<evidence type="ECO:0000259" key="2">
    <source>
        <dbReference type="Pfam" id="PF05232"/>
    </source>
</evidence>
<evidence type="ECO:0000256" key="1">
    <source>
        <dbReference type="SAM" id="Phobius"/>
    </source>
</evidence>